<feature type="domain" description="PPIase FKBP-type" evidence="12">
    <location>
        <begin position="1"/>
        <end position="53"/>
    </location>
</feature>
<gene>
    <name evidence="13" type="ORF">CAP_2862</name>
</gene>
<evidence type="ECO:0000256" key="1">
    <source>
        <dbReference type="ARBA" id="ARBA00000971"/>
    </source>
</evidence>
<feature type="compositionally biased region" description="Basic and acidic residues" evidence="11">
    <location>
        <begin position="129"/>
        <end position="150"/>
    </location>
</feature>
<feature type="region of interest" description="Disordered" evidence="11">
    <location>
        <begin position="41"/>
        <end position="66"/>
    </location>
</feature>
<name>A0A017TB53_9BACT</name>
<dbReference type="PANTHER" id="PTHR47861">
    <property type="entry name" value="FKBP-TYPE PEPTIDYL-PROLYL CIS-TRANS ISOMERASE SLYD"/>
    <property type="match status" value="1"/>
</dbReference>
<evidence type="ECO:0000256" key="6">
    <source>
        <dbReference type="ARBA" id="ARBA00023186"/>
    </source>
</evidence>
<dbReference type="InterPro" id="IPR001179">
    <property type="entry name" value="PPIase_FKBP_dom"/>
</dbReference>
<evidence type="ECO:0000256" key="7">
    <source>
        <dbReference type="ARBA" id="ARBA00023235"/>
    </source>
</evidence>
<organism evidence="13 14">
    <name type="scientific">Chondromyces apiculatus DSM 436</name>
    <dbReference type="NCBI Taxonomy" id="1192034"/>
    <lineage>
        <taxon>Bacteria</taxon>
        <taxon>Pseudomonadati</taxon>
        <taxon>Myxococcota</taxon>
        <taxon>Polyangia</taxon>
        <taxon>Polyangiales</taxon>
        <taxon>Polyangiaceae</taxon>
        <taxon>Chondromyces</taxon>
    </lineage>
</organism>
<proteinExistence type="inferred from homology"/>
<comment type="similarity">
    <text evidence="3 10">Belongs to the FKBP-type PPIase family.</text>
</comment>
<dbReference type="GO" id="GO:0003755">
    <property type="term" value="F:peptidyl-prolyl cis-trans isomerase activity"/>
    <property type="evidence" value="ECO:0007669"/>
    <property type="project" value="UniProtKB-UniRule"/>
</dbReference>
<evidence type="ECO:0000256" key="3">
    <source>
        <dbReference type="ARBA" id="ARBA00006577"/>
    </source>
</evidence>
<dbReference type="Pfam" id="PF00254">
    <property type="entry name" value="FKBP_C"/>
    <property type="match status" value="1"/>
</dbReference>
<keyword evidence="6" id="KW-0143">Chaperone</keyword>
<evidence type="ECO:0000313" key="13">
    <source>
        <dbReference type="EMBL" id="EYF05861.1"/>
    </source>
</evidence>
<feature type="region of interest" description="Disordered" evidence="11">
    <location>
        <begin position="123"/>
        <end position="150"/>
    </location>
</feature>
<dbReference type="STRING" id="1192034.CAP_2862"/>
<protein>
    <recommendedName>
        <fullName evidence="10">Peptidyl-prolyl cis-trans isomerase</fullName>
        <ecNumber evidence="10">5.2.1.8</ecNumber>
    </recommendedName>
</protein>
<evidence type="ECO:0000256" key="10">
    <source>
        <dbReference type="RuleBase" id="RU003915"/>
    </source>
</evidence>
<evidence type="ECO:0000256" key="9">
    <source>
        <dbReference type="PROSITE-ProRule" id="PRU00277"/>
    </source>
</evidence>
<reference evidence="13 14" key="1">
    <citation type="submission" date="2013-05" db="EMBL/GenBank/DDBJ databases">
        <title>Genome assembly of Chondromyces apiculatus DSM 436.</title>
        <authorList>
            <person name="Sharma G."/>
            <person name="Khatri I."/>
            <person name="Kaur C."/>
            <person name="Mayilraj S."/>
            <person name="Subramanian S."/>
        </authorList>
    </citation>
    <scope>NUCLEOTIDE SEQUENCE [LARGE SCALE GENOMIC DNA]</scope>
    <source>
        <strain evidence="13 14">DSM 436</strain>
    </source>
</reference>
<dbReference type="PANTHER" id="PTHR47861:SF3">
    <property type="entry name" value="FKBP-TYPE PEPTIDYL-PROLYL CIS-TRANS ISOMERASE SLYD"/>
    <property type="match status" value="1"/>
</dbReference>
<comment type="function">
    <text evidence="8">Also involved in hydrogenase metallocenter assembly, probably by participating in the nickel insertion step. This function in hydrogenase biosynthesis requires chaperone activity and the presence of the metal-binding domain, but not PPIase activity.</text>
</comment>
<dbReference type="InterPro" id="IPR046357">
    <property type="entry name" value="PPIase_dom_sf"/>
</dbReference>
<sequence>MEQATVAEPLVYVHGYEEIVPGLEKALVGMVAGDKREISVGPEEAFGPHDEEGVFDVGRTDFPDPEKVQVGDEFIAQSPDGDEVAMRVVEILPEGFRMDTNHPLAGQTVRFQVEVQSVRAASEEEISEAQDRLEHHEHHGDEACGCGHEH</sequence>
<comment type="catalytic activity">
    <reaction evidence="1 9 10">
        <text>[protein]-peptidylproline (omega=180) = [protein]-peptidylproline (omega=0)</text>
        <dbReference type="Rhea" id="RHEA:16237"/>
        <dbReference type="Rhea" id="RHEA-COMP:10747"/>
        <dbReference type="Rhea" id="RHEA-COMP:10748"/>
        <dbReference type="ChEBI" id="CHEBI:83833"/>
        <dbReference type="ChEBI" id="CHEBI:83834"/>
        <dbReference type="EC" id="5.2.1.8"/>
    </reaction>
</comment>
<keyword evidence="5 9" id="KW-0697">Rotamase</keyword>
<evidence type="ECO:0000256" key="5">
    <source>
        <dbReference type="ARBA" id="ARBA00023110"/>
    </source>
</evidence>
<dbReference type="Gene3D" id="3.10.50.40">
    <property type="match status" value="1"/>
</dbReference>
<dbReference type="SUPFAM" id="SSF54534">
    <property type="entry name" value="FKBP-like"/>
    <property type="match status" value="1"/>
</dbReference>
<evidence type="ECO:0000256" key="8">
    <source>
        <dbReference type="ARBA" id="ARBA00037071"/>
    </source>
</evidence>
<keyword evidence="14" id="KW-1185">Reference proteome</keyword>
<dbReference type="EMBL" id="ASRX01000020">
    <property type="protein sequence ID" value="EYF05861.1"/>
    <property type="molecule type" value="Genomic_DNA"/>
</dbReference>
<dbReference type="GO" id="GO:0005737">
    <property type="term" value="C:cytoplasm"/>
    <property type="evidence" value="ECO:0007669"/>
    <property type="project" value="UniProtKB-SubCell"/>
</dbReference>
<dbReference type="AlphaFoldDB" id="A0A017TB53"/>
<accession>A0A017TB53</accession>
<feature type="compositionally biased region" description="Basic and acidic residues" evidence="11">
    <location>
        <begin position="46"/>
        <end position="66"/>
    </location>
</feature>
<dbReference type="GO" id="GO:0042026">
    <property type="term" value="P:protein refolding"/>
    <property type="evidence" value="ECO:0007669"/>
    <property type="project" value="UniProtKB-ARBA"/>
</dbReference>
<keyword evidence="4" id="KW-0963">Cytoplasm</keyword>
<keyword evidence="7 9" id="KW-0413">Isomerase</keyword>
<evidence type="ECO:0000256" key="2">
    <source>
        <dbReference type="ARBA" id="ARBA00004496"/>
    </source>
</evidence>
<dbReference type="PROSITE" id="PS50059">
    <property type="entry name" value="FKBP_PPIASE"/>
    <property type="match status" value="1"/>
</dbReference>
<comment type="subcellular location">
    <subcellularLocation>
        <location evidence="2">Cytoplasm</location>
    </subcellularLocation>
</comment>
<dbReference type="eggNOG" id="COG1047">
    <property type="taxonomic scope" value="Bacteria"/>
</dbReference>
<dbReference type="Proteomes" id="UP000019678">
    <property type="component" value="Unassembled WGS sequence"/>
</dbReference>
<evidence type="ECO:0000313" key="14">
    <source>
        <dbReference type="Proteomes" id="UP000019678"/>
    </source>
</evidence>
<dbReference type="EC" id="5.2.1.8" evidence="10"/>
<evidence type="ECO:0000256" key="4">
    <source>
        <dbReference type="ARBA" id="ARBA00022490"/>
    </source>
</evidence>
<evidence type="ECO:0000259" key="12">
    <source>
        <dbReference type="PROSITE" id="PS50059"/>
    </source>
</evidence>
<evidence type="ECO:0000256" key="11">
    <source>
        <dbReference type="SAM" id="MobiDB-lite"/>
    </source>
</evidence>
<comment type="caution">
    <text evidence="13">The sequence shown here is derived from an EMBL/GenBank/DDBJ whole genome shotgun (WGS) entry which is preliminary data.</text>
</comment>